<organism evidence="3 4">
    <name type="scientific">Gnathostoma spinigerum</name>
    <dbReference type="NCBI Taxonomy" id="75299"/>
    <lineage>
        <taxon>Eukaryota</taxon>
        <taxon>Metazoa</taxon>
        <taxon>Ecdysozoa</taxon>
        <taxon>Nematoda</taxon>
        <taxon>Chromadorea</taxon>
        <taxon>Rhabditida</taxon>
        <taxon>Spirurina</taxon>
        <taxon>Gnathostomatomorpha</taxon>
        <taxon>Gnathostomatoidea</taxon>
        <taxon>Gnathostomatidae</taxon>
        <taxon>Gnathostoma</taxon>
    </lineage>
</organism>
<dbReference type="EMBL" id="JBGFUD010004344">
    <property type="protein sequence ID" value="MFH4979561.1"/>
    <property type="molecule type" value="Genomic_DNA"/>
</dbReference>
<comment type="caution">
    <text evidence="3">The sequence shown here is derived from an EMBL/GenBank/DDBJ whole genome shotgun (WGS) entry which is preliminary data.</text>
</comment>
<name>A0ABD6EK07_9BILA</name>
<keyword evidence="4" id="KW-1185">Reference proteome</keyword>
<feature type="compositionally biased region" description="Polar residues" evidence="1">
    <location>
        <begin position="207"/>
        <end position="221"/>
    </location>
</feature>
<proteinExistence type="predicted"/>
<dbReference type="InterPro" id="IPR000719">
    <property type="entry name" value="Prot_kinase_dom"/>
</dbReference>
<feature type="compositionally biased region" description="Basic and acidic residues" evidence="1">
    <location>
        <begin position="226"/>
        <end position="242"/>
    </location>
</feature>
<dbReference type="InterPro" id="IPR050235">
    <property type="entry name" value="CK1_Ser-Thr_kinase"/>
</dbReference>
<accession>A0ABD6EK07</accession>
<dbReference type="Gene3D" id="1.10.510.10">
    <property type="entry name" value="Transferase(Phosphotransferase) domain 1"/>
    <property type="match status" value="1"/>
</dbReference>
<dbReference type="SUPFAM" id="SSF56112">
    <property type="entry name" value="Protein kinase-like (PK-like)"/>
    <property type="match status" value="1"/>
</dbReference>
<dbReference type="Pfam" id="PF00069">
    <property type="entry name" value="Pkinase"/>
    <property type="match status" value="1"/>
</dbReference>
<evidence type="ECO:0000313" key="4">
    <source>
        <dbReference type="Proteomes" id="UP001608902"/>
    </source>
</evidence>
<evidence type="ECO:0000259" key="2">
    <source>
        <dbReference type="PROSITE" id="PS50011"/>
    </source>
</evidence>
<evidence type="ECO:0000313" key="3">
    <source>
        <dbReference type="EMBL" id="MFH4979561.1"/>
    </source>
</evidence>
<feature type="domain" description="Protein kinase" evidence="2">
    <location>
        <begin position="1"/>
        <end position="190"/>
    </location>
</feature>
<protein>
    <recommendedName>
        <fullName evidence="2">Protein kinase domain-containing protein</fullName>
    </recommendedName>
</protein>
<gene>
    <name evidence="3" type="ORF">AB6A40_006270</name>
</gene>
<reference evidence="3 4" key="1">
    <citation type="submission" date="2024-08" db="EMBL/GenBank/DDBJ databases">
        <title>Gnathostoma spinigerum genome.</title>
        <authorList>
            <person name="Gonzalez-Bertolin B."/>
            <person name="Monzon S."/>
            <person name="Zaballos A."/>
            <person name="Jimenez P."/>
            <person name="Dekumyoy P."/>
            <person name="Varona S."/>
            <person name="Cuesta I."/>
            <person name="Sumanam S."/>
            <person name="Adisakwattana P."/>
            <person name="Gasser R.B."/>
            <person name="Hernandez-Gonzalez A."/>
            <person name="Young N.D."/>
            <person name="Perteguer M.J."/>
        </authorList>
    </citation>
    <scope>NUCLEOTIDE SEQUENCE [LARGE SCALE GENOMIC DNA]</scope>
    <source>
        <strain evidence="3">AL3</strain>
        <tissue evidence="3">Liver</tissue>
    </source>
</reference>
<evidence type="ECO:0000256" key="1">
    <source>
        <dbReference type="SAM" id="MobiDB-lite"/>
    </source>
</evidence>
<dbReference type="Proteomes" id="UP001608902">
    <property type="component" value="Unassembled WGS sequence"/>
</dbReference>
<feature type="region of interest" description="Disordered" evidence="1">
    <location>
        <begin position="207"/>
        <end position="242"/>
    </location>
</feature>
<dbReference type="AlphaFoldDB" id="A0ABD6EK07"/>
<sequence>MDVYLKHIATAIKRTAARIAHQAMKGIEELHECGFISRDIKPGNFAFGKRYERNHHVLYIFDFGLARKYVDKDFHLLPSRGEMGWRGTTRYGSLHAHQRTDLSRRDDIESWVYMTVEITKGALPWRFVTDRNIAKEAKLEARRTQEKFFSECPSQYMNFLNIVDKLEFTSRPPYEEFYKQLETVMRHNRVCMRSHYDWETPAEASEQYVSSRGNVTENSPPKSHHAAAEGLDRPSHHEIDPS</sequence>
<dbReference type="InterPro" id="IPR011009">
    <property type="entry name" value="Kinase-like_dom_sf"/>
</dbReference>
<dbReference type="PANTHER" id="PTHR11909">
    <property type="entry name" value="CASEIN KINASE-RELATED"/>
    <property type="match status" value="1"/>
</dbReference>
<dbReference type="PROSITE" id="PS50011">
    <property type="entry name" value="PROTEIN_KINASE_DOM"/>
    <property type="match status" value="1"/>
</dbReference>